<dbReference type="Proteomes" id="UP000782519">
    <property type="component" value="Unassembled WGS sequence"/>
</dbReference>
<dbReference type="EMBL" id="JACRJB010000056">
    <property type="protein sequence ID" value="MBI5131844.1"/>
    <property type="molecule type" value="Genomic_DNA"/>
</dbReference>
<evidence type="ECO:0000313" key="1">
    <source>
        <dbReference type="EMBL" id="MBI5131844.1"/>
    </source>
</evidence>
<accession>A0A933S129</accession>
<dbReference type="SUPFAM" id="SSF52266">
    <property type="entry name" value="SGNH hydrolase"/>
    <property type="match status" value="1"/>
</dbReference>
<organism evidence="1 2">
    <name type="scientific">Rhodopseudomonas palustris</name>
    <dbReference type="NCBI Taxonomy" id="1076"/>
    <lineage>
        <taxon>Bacteria</taxon>
        <taxon>Pseudomonadati</taxon>
        <taxon>Pseudomonadota</taxon>
        <taxon>Alphaproteobacteria</taxon>
        <taxon>Hyphomicrobiales</taxon>
        <taxon>Nitrobacteraceae</taxon>
        <taxon>Rhodopseudomonas</taxon>
    </lineage>
</organism>
<dbReference type="AlphaFoldDB" id="A0A933S129"/>
<sequence length="370" mass="39941">MLPGSKARRLLFAVALMAVLAVGVASIAGFVLSSRNPFDRFVRFHPAIAPEGGFYPTARQVRALAKAVLDPARTNVIIGGSSVMYGVGQPADLIWTRELASVLGDEYRVINLAMRGGDVAGIASFTAEMLAREGYRIVYVADLAVALTAQPIGSTPYQYFYWEARARGYLADHPPRDRAIAANPLIAKPMLDDRLLTPLLLNINELRSYAAIRSRKDAVDPEIDPPQDIRYGAPAANLALYIHLSGLQPEAQWPAVQSYFETAVPPSIRRSTIISVCLNSPGVADQAPDQARANWKTMELLTQQRVEAAGARAIGGCDGFTPADYVDRVHLSVEGGRKLAHRVAVAVRRPSAAPIAETPGPLDPALASRR</sequence>
<evidence type="ECO:0000313" key="2">
    <source>
        <dbReference type="Proteomes" id="UP000782519"/>
    </source>
</evidence>
<name>A0A933S129_RHOPL</name>
<comment type="caution">
    <text evidence="1">The sequence shown here is derived from an EMBL/GenBank/DDBJ whole genome shotgun (WGS) entry which is preliminary data.</text>
</comment>
<gene>
    <name evidence="1" type="ORF">HZA66_20585</name>
</gene>
<protein>
    <submittedName>
        <fullName evidence="1">Uncharacterized protein</fullName>
    </submittedName>
</protein>
<reference evidence="1" key="1">
    <citation type="submission" date="2020-07" db="EMBL/GenBank/DDBJ databases">
        <title>Huge and variable diversity of episymbiotic CPR bacteria and DPANN archaea in groundwater ecosystems.</title>
        <authorList>
            <person name="He C.Y."/>
            <person name="Keren R."/>
            <person name="Whittaker M."/>
            <person name="Farag I.F."/>
            <person name="Doudna J."/>
            <person name="Cate J.H.D."/>
            <person name="Banfield J.F."/>
        </authorList>
    </citation>
    <scope>NUCLEOTIDE SEQUENCE</scope>
    <source>
        <strain evidence="1">NC_groundwater_1818_Pr3_B-0.1um_66_35</strain>
    </source>
</reference>
<proteinExistence type="predicted"/>